<comment type="caution">
    <text evidence="2">The sequence shown here is derived from an EMBL/GenBank/DDBJ whole genome shotgun (WGS) entry which is preliminary data.</text>
</comment>
<dbReference type="EMBL" id="BPLQ01000994">
    <property type="protein sequence ID" value="GIX77197.1"/>
    <property type="molecule type" value="Genomic_DNA"/>
</dbReference>
<evidence type="ECO:0000313" key="2">
    <source>
        <dbReference type="EMBL" id="GIX77197.1"/>
    </source>
</evidence>
<dbReference type="AlphaFoldDB" id="A0AAV4MXF5"/>
<feature type="transmembrane region" description="Helical" evidence="1">
    <location>
        <begin position="47"/>
        <end position="63"/>
    </location>
</feature>
<keyword evidence="1" id="KW-1133">Transmembrane helix</keyword>
<dbReference type="Proteomes" id="UP001054837">
    <property type="component" value="Unassembled WGS sequence"/>
</dbReference>
<evidence type="ECO:0000313" key="3">
    <source>
        <dbReference type="Proteomes" id="UP001054837"/>
    </source>
</evidence>
<name>A0AAV4MXF5_9ARAC</name>
<evidence type="ECO:0000256" key="1">
    <source>
        <dbReference type="SAM" id="Phobius"/>
    </source>
</evidence>
<keyword evidence="3" id="KW-1185">Reference proteome</keyword>
<accession>A0AAV4MXF5</accession>
<protein>
    <submittedName>
        <fullName evidence="2">Uncharacterized protein</fullName>
    </submittedName>
</protein>
<keyword evidence="1" id="KW-0812">Transmembrane</keyword>
<organism evidence="2 3">
    <name type="scientific">Caerostris darwini</name>
    <dbReference type="NCBI Taxonomy" id="1538125"/>
    <lineage>
        <taxon>Eukaryota</taxon>
        <taxon>Metazoa</taxon>
        <taxon>Ecdysozoa</taxon>
        <taxon>Arthropoda</taxon>
        <taxon>Chelicerata</taxon>
        <taxon>Arachnida</taxon>
        <taxon>Araneae</taxon>
        <taxon>Araneomorphae</taxon>
        <taxon>Entelegynae</taxon>
        <taxon>Araneoidea</taxon>
        <taxon>Araneidae</taxon>
        <taxon>Caerostris</taxon>
    </lineage>
</organism>
<sequence length="156" mass="16856">MASSNRNVLERQHSKELPTVRLVPWCLLPMTEVLFASSSGDIISPRSLFALGFGAGGIGWSFFQGGFMSLFGVTHIPAALGVAVLFRVSTTGVGVLKQQCSGQTTFEGIVNSASCVLVCAASDKGPFYFFFWGHNQPTLSICCGIRSWRNQVEFLP</sequence>
<proteinExistence type="predicted"/>
<gene>
    <name evidence="2" type="ORF">CDAR_105491</name>
</gene>
<feature type="transmembrane region" description="Helical" evidence="1">
    <location>
        <begin position="69"/>
        <end position="88"/>
    </location>
</feature>
<keyword evidence="1" id="KW-0472">Membrane</keyword>
<reference evidence="2 3" key="1">
    <citation type="submission" date="2021-06" db="EMBL/GenBank/DDBJ databases">
        <title>Caerostris darwini draft genome.</title>
        <authorList>
            <person name="Kono N."/>
            <person name="Arakawa K."/>
        </authorList>
    </citation>
    <scope>NUCLEOTIDE SEQUENCE [LARGE SCALE GENOMIC DNA]</scope>
</reference>